<sequence>MPNTTTFMNVNFNFIDQTNYLQGFHRSGWSYITHALSYLQNEHANLWCDTYVDRTFHWLNPEGILPYKHAWIGFVHHTFDSEEYTDYNNQQLLKNPLFIASLQQCQALIVFTDALRKRWVSELEQRGFVDVQVFVMTHATEFVPEASQFSVAKFRANRAKKLVQVGAWLRDTYAIFLLDQTRLNLGLQKAALVGMAMQHYYKPINFFNALLAPHLTPVIAPPSRETFQSNDRQPINSVMSTNGLVPLSARMIQAPCEDDHPCRVDTRSMLSNNYVQGAVNHLKSIDETVTLLSKLDNDAYDELLMTNVVFLNLIDAGAVNTILECIVRNTPVVVNRLPGVEEYLGEKYPLFYDTLDQVPGLLTLDTIDKACRYLQTPAAVDVAAVEWDEGVFAFRITRPLELVDSAEISANNPTGTCGAITTSIARFMANDARYAEIPSLPPNLASTYRLGAGRMWVGYIESAESLVLRYISKSNSCAPFAFEAKLPDVES</sequence>
<dbReference type="Proteomes" id="UP000320333">
    <property type="component" value="Unassembled WGS sequence"/>
</dbReference>
<reference evidence="1 2" key="1">
    <citation type="journal article" date="2019" name="Sci. Rep.">
        <title>Comparative genomics of chytrid fungi reveal insights into the obligate biotrophic and pathogenic lifestyle of Synchytrium endobioticum.</title>
        <authorList>
            <person name="van de Vossenberg B.T.L.H."/>
            <person name="Warris S."/>
            <person name="Nguyen H.D.T."/>
            <person name="van Gent-Pelzer M.P.E."/>
            <person name="Joly D.L."/>
            <person name="van de Geest H.C."/>
            <person name="Bonants P.J.M."/>
            <person name="Smith D.S."/>
            <person name="Levesque C.A."/>
            <person name="van der Lee T.A.J."/>
        </authorList>
    </citation>
    <scope>NUCLEOTIDE SEQUENCE [LARGE SCALE GENOMIC DNA]</scope>
    <source>
        <strain evidence="1 2">CBS 675.73</strain>
    </source>
</reference>
<gene>
    <name evidence="1" type="ORF">CcCBS67573_g06794</name>
</gene>
<dbReference type="EMBL" id="QEAP01000309">
    <property type="protein sequence ID" value="TPX69693.1"/>
    <property type="molecule type" value="Genomic_DNA"/>
</dbReference>
<accession>A0A507F0B0</accession>
<evidence type="ECO:0000313" key="2">
    <source>
        <dbReference type="Proteomes" id="UP000320333"/>
    </source>
</evidence>
<comment type="caution">
    <text evidence="1">The sequence shown here is derived from an EMBL/GenBank/DDBJ whole genome shotgun (WGS) entry which is preliminary data.</text>
</comment>
<dbReference type="OrthoDB" id="2123171at2759"/>
<name>A0A507F0B0_9FUNG</name>
<keyword evidence="2" id="KW-1185">Reference proteome</keyword>
<proteinExistence type="predicted"/>
<organism evidence="1 2">
    <name type="scientific">Chytriomyces confervae</name>
    <dbReference type="NCBI Taxonomy" id="246404"/>
    <lineage>
        <taxon>Eukaryota</taxon>
        <taxon>Fungi</taxon>
        <taxon>Fungi incertae sedis</taxon>
        <taxon>Chytridiomycota</taxon>
        <taxon>Chytridiomycota incertae sedis</taxon>
        <taxon>Chytridiomycetes</taxon>
        <taxon>Chytridiales</taxon>
        <taxon>Chytriomycetaceae</taxon>
        <taxon>Chytriomyces</taxon>
    </lineage>
</organism>
<dbReference type="AlphaFoldDB" id="A0A507F0B0"/>
<protein>
    <submittedName>
        <fullName evidence="1">Uncharacterized protein</fullName>
    </submittedName>
</protein>
<evidence type="ECO:0000313" key="1">
    <source>
        <dbReference type="EMBL" id="TPX69693.1"/>
    </source>
</evidence>